<dbReference type="Proteomes" id="UP000632377">
    <property type="component" value="Unassembled WGS sequence"/>
</dbReference>
<dbReference type="PANTHER" id="PTHR42949">
    <property type="entry name" value="ANAEROBIC GLYCEROL-3-PHOSPHATE DEHYDROGENASE SUBUNIT B"/>
    <property type="match status" value="1"/>
</dbReference>
<dbReference type="SUPFAM" id="SSF51905">
    <property type="entry name" value="FAD/NAD(P)-binding domain"/>
    <property type="match status" value="1"/>
</dbReference>
<protein>
    <submittedName>
        <fullName evidence="3">NAD(P)/FAD-dependent oxidoreductase</fullName>
    </submittedName>
</protein>
<dbReference type="PANTHER" id="PTHR42949:SF3">
    <property type="entry name" value="ANAEROBIC GLYCEROL-3-PHOSPHATE DEHYDROGENASE SUBUNIT B"/>
    <property type="match status" value="1"/>
</dbReference>
<dbReference type="InterPro" id="IPR036188">
    <property type="entry name" value="FAD/NAD-bd_sf"/>
</dbReference>
<keyword evidence="4" id="KW-1185">Reference proteome</keyword>
<organism evidence="3 4">
    <name type="scientific">Clostridium rhizosphaerae</name>
    <dbReference type="NCBI Taxonomy" id="2803861"/>
    <lineage>
        <taxon>Bacteria</taxon>
        <taxon>Bacillati</taxon>
        <taxon>Bacillota</taxon>
        <taxon>Clostridia</taxon>
        <taxon>Eubacteriales</taxon>
        <taxon>Clostridiaceae</taxon>
        <taxon>Clostridium</taxon>
    </lineage>
</organism>
<dbReference type="InterPro" id="IPR023753">
    <property type="entry name" value="FAD/NAD-binding_dom"/>
</dbReference>
<dbReference type="EMBL" id="JAESWC010000002">
    <property type="protein sequence ID" value="MBL4935754.1"/>
    <property type="molecule type" value="Genomic_DNA"/>
</dbReference>
<evidence type="ECO:0000313" key="4">
    <source>
        <dbReference type="Proteomes" id="UP000632377"/>
    </source>
</evidence>
<sequence>MLYYDIIIVGGGESGMLAAMAAKRNGAQNILIIEREEQLGGALNQFIHTGFGIYTFGENFTGSEYAQRLIDEVDRLNIKVKLKSLVIEISKDKTVTVVNEKGIDEYKTEAIVLAMGCREKPRGAVNIPGSKCAGIFTVGTTQKFINIEGYMPGKQVVMVGSSDIGLLMARNMVLEGANIKAVLEPMSYSGGSERNIEECIKDFNIPLKLGYTITDILGHDRVEGVVISRVDSNFIPIVDTEEHIPCDTLLLSAGLLPESEIALKTGILVSSVTGGVMVDRNQETNVEGIFACGDILYVHDIEEDISLESISAGNNAAGFVLNKDSR</sequence>
<gene>
    <name evidence="3" type="ORF">JK636_08280</name>
</gene>
<evidence type="ECO:0000313" key="3">
    <source>
        <dbReference type="EMBL" id="MBL4935754.1"/>
    </source>
</evidence>
<dbReference type="InterPro" id="IPR051691">
    <property type="entry name" value="Metab_Enz_Cyan_OpOx_G3PDH"/>
</dbReference>
<proteinExistence type="predicted"/>
<dbReference type="PRINTS" id="PR00469">
    <property type="entry name" value="PNDRDTASEII"/>
</dbReference>
<evidence type="ECO:0000256" key="1">
    <source>
        <dbReference type="ARBA" id="ARBA00023002"/>
    </source>
</evidence>
<comment type="caution">
    <text evidence="3">The sequence shown here is derived from an EMBL/GenBank/DDBJ whole genome shotgun (WGS) entry which is preliminary data.</text>
</comment>
<dbReference type="Gene3D" id="3.50.50.60">
    <property type="entry name" value="FAD/NAD(P)-binding domain"/>
    <property type="match status" value="2"/>
</dbReference>
<keyword evidence="1" id="KW-0560">Oxidoreductase</keyword>
<dbReference type="PRINTS" id="PR00368">
    <property type="entry name" value="FADPNR"/>
</dbReference>
<reference evidence="3 4" key="1">
    <citation type="submission" date="2021-01" db="EMBL/GenBank/DDBJ databases">
        <title>Genome public.</title>
        <authorList>
            <person name="Liu C."/>
            <person name="Sun Q."/>
        </authorList>
    </citation>
    <scope>NUCLEOTIDE SEQUENCE [LARGE SCALE GENOMIC DNA]</scope>
    <source>
        <strain evidence="3 4">YIM B02515</strain>
    </source>
</reference>
<evidence type="ECO:0000259" key="2">
    <source>
        <dbReference type="Pfam" id="PF07992"/>
    </source>
</evidence>
<accession>A0ABS1T8U0</accession>
<feature type="domain" description="FAD/NAD(P)-binding" evidence="2">
    <location>
        <begin position="4"/>
        <end position="296"/>
    </location>
</feature>
<dbReference type="RefSeq" id="WP_202748345.1">
    <property type="nucleotide sequence ID" value="NZ_JAESWC010000002.1"/>
</dbReference>
<dbReference type="Pfam" id="PF07992">
    <property type="entry name" value="Pyr_redox_2"/>
    <property type="match status" value="1"/>
</dbReference>
<name>A0ABS1T8U0_9CLOT</name>